<organism evidence="2 3">
    <name type="scientific">Rotaria magnacalcarata</name>
    <dbReference type="NCBI Taxonomy" id="392030"/>
    <lineage>
        <taxon>Eukaryota</taxon>
        <taxon>Metazoa</taxon>
        <taxon>Spiralia</taxon>
        <taxon>Gnathifera</taxon>
        <taxon>Rotifera</taxon>
        <taxon>Eurotatoria</taxon>
        <taxon>Bdelloidea</taxon>
        <taxon>Philodinida</taxon>
        <taxon>Philodinidae</taxon>
        <taxon>Rotaria</taxon>
    </lineage>
</organism>
<sequence length="61" mass="7417">MRSRYKRKKSDIEAAYNRAVVKLQEKKSTKEEYKKNLDELTIKFKEDIKKLDEEIRNVQVL</sequence>
<dbReference type="AlphaFoldDB" id="A0A8S2UX24"/>
<proteinExistence type="predicted"/>
<keyword evidence="1" id="KW-0175">Coiled coil</keyword>
<evidence type="ECO:0000256" key="1">
    <source>
        <dbReference type="SAM" id="Coils"/>
    </source>
</evidence>
<comment type="caution">
    <text evidence="2">The sequence shown here is derived from an EMBL/GenBank/DDBJ whole genome shotgun (WGS) entry which is preliminary data.</text>
</comment>
<name>A0A8S2UX24_9BILA</name>
<protein>
    <submittedName>
        <fullName evidence="2">Uncharacterized protein</fullName>
    </submittedName>
</protein>
<evidence type="ECO:0000313" key="3">
    <source>
        <dbReference type="Proteomes" id="UP000676336"/>
    </source>
</evidence>
<dbReference type="EMBL" id="CAJOBI010050151">
    <property type="protein sequence ID" value="CAF4367905.1"/>
    <property type="molecule type" value="Genomic_DNA"/>
</dbReference>
<feature type="non-terminal residue" evidence="2">
    <location>
        <position position="1"/>
    </location>
</feature>
<dbReference type="Proteomes" id="UP000676336">
    <property type="component" value="Unassembled WGS sequence"/>
</dbReference>
<accession>A0A8S2UX24</accession>
<feature type="coiled-coil region" evidence="1">
    <location>
        <begin position="16"/>
        <end position="54"/>
    </location>
</feature>
<reference evidence="2" key="1">
    <citation type="submission" date="2021-02" db="EMBL/GenBank/DDBJ databases">
        <authorList>
            <person name="Nowell W R."/>
        </authorList>
    </citation>
    <scope>NUCLEOTIDE SEQUENCE</scope>
</reference>
<evidence type="ECO:0000313" key="2">
    <source>
        <dbReference type="EMBL" id="CAF4367905.1"/>
    </source>
</evidence>
<gene>
    <name evidence="2" type="ORF">SMN809_LOCUS29003</name>
</gene>